<protein>
    <recommendedName>
        <fullName evidence="1">F-box domain-containing protein</fullName>
    </recommendedName>
</protein>
<dbReference type="InterPro" id="IPR036047">
    <property type="entry name" value="F-box-like_dom_sf"/>
</dbReference>
<feature type="domain" description="F-box" evidence="1">
    <location>
        <begin position="1"/>
        <end position="46"/>
    </location>
</feature>
<dbReference type="EMBL" id="JBEVYD010000009">
    <property type="protein sequence ID" value="KAL3230668.1"/>
    <property type="molecule type" value="Genomic_DNA"/>
</dbReference>
<dbReference type="PROSITE" id="PS50181">
    <property type="entry name" value="FBOX"/>
    <property type="match status" value="1"/>
</dbReference>
<evidence type="ECO:0000313" key="3">
    <source>
        <dbReference type="Proteomes" id="UP001623330"/>
    </source>
</evidence>
<evidence type="ECO:0000259" key="1">
    <source>
        <dbReference type="PROSITE" id="PS50181"/>
    </source>
</evidence>
<comment type="caution">
    <text evidence="2">The sequence shown here is derived from an EMBL/GenBank/DDBJ whole genome shotgun (WGS) entry which is preliminary data.</text>
</comment>
<organism evidence="2 3">
    <name type="scientific">Nakaseomyces bracarensis</name>
    <dbReference type="NCBI Taxonomy" id="273131"/>
    <lineage>
        <taxon>Eukaryota</taxon>
        <taxon>Fungi</taxon>
        <taxon>Dikarya</taxon>
        <taxon>Ascomycota</taxon>
        <taxon>Saccharomycotina</taxon>
        <taxon>Saccharomycetes</taxon>
        <taxon>Saccharomycetales</taxon>
        <taxon>Saccharomycetaceae</taxon>
        <taxon>Nakaseomyces</taxon>
    </lineage>
</organism>
<name>A0ABR4NR01_9SACH</name>
<accession>A0ABR4NR01</accession>
<proteinExistence type="predicted"/>
<dbReference type="InterPro" id="IPR001810">
    <property type="entry name" value="F-box_dom"/>
</dbReference>
<keyword evidence="3" id="KW-1185">Reference proteome</keyword>
<reference evidence="2 3" key="1">
    <citation type="submission" date="2024-05" db="EMBL/GenBank/DDBJ databases">
        <title>Long read based assembly of the Candida bracarensis genome reveals expanded adhesin content.</title>
        <authorList>
            <person name="Marcet-Houben M."/>
            <person name="Ksiezopolska E."/>
            <person name="Gabaldon T."/>
        </authorList>
    </citation>
    <scope>NUCLEOTIDE SEQUENCE [LARGE SCALE GENOMIC DNA]</scope>
    <source>
        <strain evidence="2 3">CBM6</strain>
    </source>
</reference>
<gene>
    <name evidence="2" type="ORF">RNJ44_01117</name>
</gene>
<sequence>MMLFETLPSELVQKILSHLSQEDKVSLTYVSKSYYNHAIKSLYRNIYLNNTIYVPSDLDITLGTHYWSALYCLYKEDTRSDELTDNGSKNPNNVFRGRDLASEKFRCLIRSLGERPGKLGPLIENVHCTWHLDKDLLKEFIYLLSRHGHNLRSFENFIRKDLNEELNSLANQLQSLTITAPTHTPSEPPSQEYVDSIDEFCKQYDLNNIRSLTTYMDLRNFFHSMERPLRIKSLSLSMRKDMLLSSDYNRECLPYEKILDVHELREIEILSWMDPKDVNFNMYSRWNLRGLFQFKNIESLSLLSLTENSYFLEDCVNSLPNLKRLKVDYMFELTLDKHFIEVLSRAPCSGKLEYLDIRVDQFDSPLLTVNRETTPMFELHMSCKCESCKNVYEEVITKKYFPTVSSLKKPALKHLSTKHFYFQMFKGYPIIPYSQYVDIYPGLGFRYYSLTDHAKIMNTLRADDDTTKHLPELTADDIKRLYHTYLHSMKKTYDYFLQKFRNLRYLTLNDVPTAVIKVDEHQRCNMPVFNCLDYKSNQVYELADADSLFS</sequence>
<dbReference type="Pfam" id="PF12937">
    <property type="entry name" value="F-box-like"/>
    <property type="match status" value="1"/>
</dbReference>
<dbReference type="SUPFAM" id="SSF81383">
    <property type="entry name" value="F-box domain"/>
    <property type="match status" value="1"/>
</dbReference>
<dbReference type="Proteomes" id="UP001623330">
    <property type="component" value="Unassembled WGS sequence"/>
</dbReference>
<evidence type="ECO:0000313" key="2">
    <source>
        <dbReference type="EMBL" id="KAL3230668.1"/>
    </source>
</evidence>